<proteinExistence type="inferred from homology"/>
<dbReference type="PANTHER" id="PTHR30486:SF6">
    <property type="entry name" value="TYPE IV PILUS RETRACTATION ATPASE PILT"/>
    <property type="match status" value="1"/>
</dbReference>
<dbReference type="RefSeq" id="WP_231579604.1">
    <property type="nucleotide sequence ID" value="NZ_BAAANV010000025.1"/>
</dbReference>
<protein>
    <recommendedName>
        <fullName evidence="2">Bacterial type II secretion system protein E domain-containing protein</fullName>
    </recommendedName>
</protein>
<dbReference type="Proteomes" id="UP001501288">
    <property type="component" value="Unassembled WGS sequence"/>
</dbReference>
<reference evidence="3 4" key="1">
    <citation type="journal article" date="2019" name="Int. J. Syst. Evol. Microbiol.">
        <title>The Global Catalogue of Microorganisms (GCM) 10K type strain sequencing project: providing services to taxonomists for standard genome sequencing and annotation.</title>
        <authorList>
            <consortium name="The Broad Institute Genomics Platform"/>
            <consortium name="The Broad Institute Genome Sequencing Center for Infectious Disease"/>
            <person name="Wu L."/>
            <person name="Ma J."/>
        </authorList>
    </citation>
    <scope>NUCLEOTIDE SEQUENCE [LARGE SCALE GENOMIC DNA]</scope>
    <source>
        <strain evidence="3 4">JCM 14588</strain>
    </source>
</reference>
<comment type="caution">
    <text evidence="3">The sequence shown here is derived from an EMBL/GenBank/DDBJ whole genome shotgun (WGS) entry which is preliminary data.</text>
</comment>
<sequence length="374" mass="39268">MGVAEGMWKEIYAGRAPSAAALEAIVDADAPVYSRAQTSVLGERLGADVLGAGPLQGVIEIEGVTDVLVNGCDGVWIDRGEGLEEVGVDLGDAEAVRRLAVRLAAVAGRRLDDASPFVDAVLPGGARLHALLPPLVEGAAHLSLRVPASERPLLEDLVRLGSVSPEVESLLTRLVTSRTAFVVSGGTGTGKTTLLGAMLARVPISERILLVEDVRELSVAHPHVVRLEARRPNVEGVGEVSLTTLVRQSLRMRPDRIVVGEVRGAEVRELMSALNTGHQGGCGTVHANAPRDVPARFEALGALAGLSPEAVRTQLRSALRVVVHLERSGGLRRVGSIGVLDGDHRGLTVRSAWRGGRRGEAWDELGALMDGAAS</sequence>
<dbReference type="Gene3D" id="3.40.50.300">
    <property type="entry name" value="P-loop containing nucleotide triphosphate hydrolases"/>
    <property type="match status" value="1"/>
</dbReference>
<evidence type="ECO:0000313" key="3">
    <source>
        <dbReference type="EMBL" id="GAA1537327.1"/>
    </source>
</evidence>
<dbReference type="CDD" id="cd01130">
    <property type="entry name" value="VirB11-like_ATPase"/>
    <property type="match status" value="1"/>
</dbReference>
<dbReference type="InterPro" id="IPR022399">
    <property type="entry name" value="TadA-like_ATPase"/>
</dbReference>
<accession>A0ABN2BAN1</accession>
<dbReference type="InterPro" id="IPR027417">
    <property type="entry name" value="P-loop_NTPase"/>
</dbReference>
<evidence type="ECO:0000259" key="2">
    <source>
        <dbReference type="Pfam" id="PF00437"/>
    </source>
</evidence>
<organism evidence="3 4">
    <name type="scientific">Dermacoccus barathri</name>
    <dbReference type="NCBI Taxonomy" id="322601"/>
    <lineage>
        <taxon>Bacteria</taxon>
        <taxon>Bacillati</taxon>
        <taxon>Actinomycetota</taxon>
        <taxon>Actinomycetes</taxon>
        <taxon>Micrococcales</taxon>
        <taxon>Dermacoccaceae</taxon>
        <taxon>Dermacoccus</taxon>
    </lineage>
</organism>
<evidence type="ECO:0000313" key="4">
    <source>
        <dbReference type="Proteomes" id="UP001501288"/>
    </source>
</evidence>
<evidence type="ECO:0000256" key="1">
    <source>
        <dbReference type="ARBA" id="ARBA00006611"/>
    </source>
</evidence>
<name>A0ABN2BAN1_9MICO</name>
<dbReference type="InterPro" id="IPR050921">
    <property type="entry name" value="T4SS_GSP_E_ATPase"/>
</dbReference>
<keyword evidence="4" id="KW-1185">Reference proteome</keyword>
<dbReference type="NCBIfam" id="TIGR03819">
    <property type="entry name" value="heli_sec_ATPase"/>
    <property type="match status" value="1"/>
</dbReference>
<dbReference type="EMBL" id="BAAANV010000025">
    <property type="protein sequence ID" value="GAA1537327.1"/>
    <property type="molecule type" value="Genomic_DNA"/>
</dbReference>
<gene>
    <name evidence="3" type="ORF">GCM10009762_08740</name>
</gene>
<dbReference type="InterPro" id="IPR001482">
    <property type="entry name" value="T2SS/T4SS_dom"/>
</dbReference>
<dbReference type="SUPFAM" id="SSF52540">
    <property type="entry name" value="P-loop containing nucleoside triphosphate hydrolases"/>
    <property type="match status" value="1"/>
</dbReference>
<dbReference type="Pfam" id="PF00437">
    <property type="entry name" value="T2SSE"/>
    <property type="match status" value="1"/>
</dbReference>
<dbReference type="PANTHER" id="PTHR30486">
    <property type="entry name" value="TWITCHING MOTILITY PROTEIN PILT"/>
    <property type="match status" value="1"/>
</dbReference>
<dbReference type="Gene3D" id="3.30.450.380">
    <property type="match status" value="1"/>
</dbReference>
<feature type="domain" description="Bacterial type II secretion system protein E" evidence="2">
    <location>
        <begin position="52"/>
        <end position="325"/>
    </location>
</feature>
<comment type="similarity">
    <text evidence="1">Belongs to the GSP E family.</text>
</comment>